<dbReference type="InterPro" id="IPR000760">
    <property type="entry name" value="Inositol_monophosphatase-like"/>
</dbReference>
<keyword evidence="6 7" id="KW-0460">Magnesium</keyword>
<protein>
    <recommendedName>
        <fullName evidence="7">Inositol-1-monophosphatase</fullName>
        <ecNumber evidence="7">3.1.3.25</ecNumber>
    </recommendedName>
</protein>
<dbReference type="RefSeq" id="WP_386766287.1">
    <property type="nucleotide sequence ID" value="NZ_JBHSTI010000008.1"/>
</dbReference>
<sequence>MDIEYDPLLLDELHDLAIAAAREAGALVLEGRRGRIEVAATKSSATDVVTEMDRHCEALLVDRLLSQRPDDGVLGEEGSSHIGSTGVRWVLDPIDGTVNYLYGLPEWGVSVAAEIDGIVVVGVVEVPALGESYVAVVGRGARLHDRYGVHDLRVNDPVPLAQALVATGFGYRVERRVAQARVVEQVVPRVRDIRRGGACSVDLCSVAAGRVDAYYERGPMAWDLAAGGLVATEAGARLEGLRGAQAGEDLIVAAGPALFPELHDLLADLRADTDD</sequence>
<evidence type="ECO:0000256" key="6">
    <source>
        <dbReference type="ARBA" id="ARBA00022842"/>
    </source>
</evidence>
<dbReference type="Gene3D" id="3.40.190.80">
    <property type="match status" value="1"/>
</dbReference>
<name>A0ABW1T0M2_9ACTN</name>
<dbReference type="SUPFAM" id="SSF56655">
    <property type="entry name" value="Carbohydrate phosphatase"/>
    <property type="match status" value="1"/>
</dbReference>
<dbReference type="InterPro" id="IPR020550">
    <property type="entry name" value="Inositol_monophosphatase_CS"/>
</dbReference>
<dbReference type="PRINTS" id="PR00377">
    <property type="entry name" value="IMPHPHTASES"/>
</dbReference>
<dbReference type="CDD" id="cd01639">
    <property type="entry name" value="IMPase"/>
    <property type="match status" value="1"/>
</dbReference>
<dbReference type="PANTHER" id="PTHR20854">
    <property type="entry name" value="INOSITOL MONOPHOSPHATASE"/>
    <property type="match status" value="1"/>
</dbReference>
<gene>
    <name evidence="8" type="ORF">ACFQGU_10160</name>
</gene>
<evidence type="ECO:0000313" key="8">
    <source>
        <dbReference type="EMBL" id="MFC6238243.1"/>
    </source>
</evidence>
<dbReference type="PROSITE" id="PS00630">
    <property type="entry name" value="IMP_2"/>
    <property type="match status" value="1"/>
</dbReference>
<dbReference type="PANTHER" id="PTHR20854:SF4">
    <property type="entry name" value="INOSITOL-1-MONOPHOSPHATASE-RELATED"/>
    <property type="match status" value="1"/>
</dbReference>
<comment type="cofactor">
    <cofactor evidence="2 7">
        <name>Mg(2+)</name>
        <dbReference type="ChEBI" id="CHEBI:18420"/>
    </cofactor>
</comment>
<dbReference type="Pfam" id="PF00459">
    <property type="entry name" value="Inositol_P"/>
    <property type="match status" value="1"/>
</dbReference>
<evidence type="ECO:0000313" key="9">
    <source>
        <dbReference type="Proteomes" id="UP001596138"/>
    </source>
</evidence>
<comment type="caution">
    <text evidence="8">The sequence shown here is derived from an EMBL/GenBank/DDBJ whole genome shotgun (WGS) entry which is preliminary data.</text>
</comment>
<dbReference type="Gene3D" id="3.30.540.10">
    <property type="entry name" value="Fructose-1,6-Bisphosphatase, subunit A, domain 1"/>
    <property type="match status" value="1"/>
</dbReference>
<proteinExistence type="inferred from homology"/>
<dbReference type="EC" id="3.1.3.25" evidence="7"/>
<comment type="similarity">
    <text evidence="3 7">Belongs to the inositol monophosphatase superfamily.</text>
</comment>
<dbReference type="Proteomes" id="UP001596138">
    <property type="component" value="Unassembled WGS sequence"/>
</dbReference>
<dbReference type="InterPro" id="IPR020583">
    <property type="entry name" value="Inositol_monoP_metal-BS"/>
</dbReference>
<evidence type="ECO:0000256" key="1">
    <source>
        <dbReference type="ARBA" id="ARBA00001033"/>
    </source>
</evidence>
<keyword evidence="9" id="KW-1185">Reference proteome</keyword>
<accession>A0ABW1T0M2</accession>
<evidence type="ECO:0000256" key="3">
    <source>
        <dbReference type="ARBA" id="ARBA00009759"/>
    </source>
</evidence>
<keyword evidence="4 7" id="KW-0479">Metal-binding</keyword>
<organism evidence="8 9">
    <name type="scientific">Longivirga aurantiaca</name>
    <dbReference type="NCBI Taxonomy" id="1837743"/>
    <lineage>
        <taxon>Bacteria</taxon>
        <taxon>Bacillati</taxon>
        <taxon>Actinomycetota</taxon>
        <taxon>Actinomycetes</taxon>
        <taxon>Sporichthyales</taxon>
        <taxon>Sporichthyaceae</taxon>
        <taxon>Longivirga</taxon>
    </lineage>
</organism>
<dbReference type="GO" id="GO:0016787">
    <property type="term" value="F:hydrolase activity"/>
    <property type="evidence" value="ECO:0007669"/>
    <property type="project" value="UniProtKB-KW"/>
</dbReference>
<evidence type="ECO:0000256" key="2">
    <source>
        <dbReference type="ARBA" id="ARBA00001946"/>
    </source>
</evidence>
<evidence type="ECO:0000256" key="5">
    <source>
        <dbReference type="ARBA" id="ARBA00022801"/>
    </source>
</evidence>
<keyword evidence="5 7" id="KW-0378">Hydrolase</keyword>
<dbReference type="EMBL" id="JBHSTI010000008">
    <property type="protein sequence ID" value="MFC6238243.1"/>
    <property type="molecule type" value="Genomic_DNA"/>
</dbReference>
<dbReference type="PROSITE" id="PS00629">
    <property type="entry name" value="IMP_1"/>
    <property type="match status" value="1"/>
</dbReference>
<dbReference type="InterPro" id="IPR033942">
    <property type="entry name" value="IMPase"/>
</dbReference>
<comment type="catalytic activity">
    <reaction evidence="1 7">
        <text>a myo-inositol phosphate + H2O = myo-inositol + phosphate</text>
        <dbReference type="Rhea" id="RHEA:24056"/>
        <dbReference type="ChEBI" id="CHEBI:15377"/>
        <dbReference type="ChEBI" id="CHEBI:17268"/>
        <dbReference type="ChEBI" id="CHEBI:43474"/>
        <dbReference type="ChEBI" id="CHEBI:84139"/>
        <dbReference type="EC" id="3.1.3.25"/>
    </reaction>
</comment>
<evidence type="ECO:0000256" key="7">
    <source>
        <dbReference type="RuleBase" id="RU364068"/>
    </source>
</evidence>
<reference evidence="9" key="1">
    <citation type="journal article" date="2019" name="Int. J. Syst. Evol. Microbiol.">
        <title>The Global Catalogue of Microorganisms (GCM) 10K type strain sequencing project: providing services to taxonomists for standard genome sequencing and annotation.</title>
        <authorList>
            <consortium name="The Broad Institute Genomics Platform"/>
            <consortium name="The Broad Institute Genome Sequencing Center for Infectious Disease"/>
            <person name="Wu L."/>
            <person name="Ma J."/>
        </authorList>
    </citation>
    <scope>NUCLEOTIDE SEQUENCE [LARGE SCALE GENOMIC DNA]</scope>
    <source>
        <strain evidence="9">CGMCC 4.7317</strain>
    </source>
</reference>
<evidence type="ECO:0000256" key="4">
    <source>
        <dbReference type="ARBA" id="ARBA00022723"/>
    </source>
</evidence>